<evidence type="ECO:0000313" key="6">
    <source>
        <dbReference type="Proteomes" id="UP000078486"/>
    </source>
</evidence>
<dbReference type="Pfam" id="PF13377">
    <property type="entry name" value="Peripla_BP_3"/>
    <property type="match status" value="1"/>
</dbReference>
<dbReference type="OrthoDB" id="9792510at2"/>
<keyword evidence="2" id="KW-0238">DNA-binding</keyword>
<dbReference type="Pfam" id="PF12833">
    <property type="entry name" value="HTH_18"/>
    <property type="match status" value="1"/>
</dbReference>
<keyword evidence="6" id="KW-1185">Reference proteome</keyword>
<dbReference type="InterPro" id="IPR009057">
    <property type="entry name" value="Homeodomain-like_sf"/>
</dbReference>
<dbReference type="SUPFAM" id="SSF46689">
    <property type="entry name" value="Homeodomain-like"/>
    <property type="match status" value="2"/>
</dbReference>
<dbReference type="InterPro" id="IPR028082">
    <property type="entry name" value="Peripla_BP_I"/>
</dbReference>
<dbReference type="Gene3D" id="1.10.10.60">
    <property type="entry name" value="Homeodomain-like"/>
    <property type="match status" value="1"/>
</dbReference>
<dbReference type="Gene3D" id="3.40.50.2300">
    <property type="match status" value="2"/>
</dbReference>
<dbReference type="RefSeq" id="WP_068769324.1">
    <property type="nucleotide sequence ID" value="NZ_CP109796.1"/>
</dbReference>
<evidence type="ECO:0000259" key="4">
    <source>
        <dbReference type="PROSITE" id="PS01124"/>
    </source>
</evidence>
<dbReference type="STRING" id="1184151.AW736_06155"/>
<organism evidence="5 6">
    <name type="scientific">Termitidicoccus mucosus</name>
    <dbReference type="NCBI Taxonomy" id="1184151"/>
    <lineage>
        <taxon>Bacteria</taxon>
        <taxon>Pseudomonadati</taxon>
        <taxon>Verrucomicrobiota</taxon>
        <taxon>Opitutia</taxon>
        <taxon>Opitutales</taxon>
        <taxon>Opitutaceae</taxon>
        <taxon>Termitidicoccus</taxon>
    </lineage>
</organism>
<sequence length="391" mass="43430">MDGRKKALARRKPGKPLRVAVCIGTRDQWGRERLLGFLQYAQKQNWQTYRIQQDNKSVLVRDALLAFDGAIIFDCLDQGFQKMLKEGGAVCVETDSQNLHLADAAVFQDDAMLVRAGAGHLRSAGFEHLGFCGFANNPTSDTRLAHFVEQTNGAGHVFKDTWLDGPVDITPLMRWIKALPKPAGVLACDDRIGERVLEACRWAGIRVPDEVGVIGAGNDELICEMTQPRLSSVVLPTRKIGWMGAEMLERLMAGKKVKEKWLSLAPLDIISRTSTDRLPAARPAVLKALEFMRAESHHPIGVDQVTAAAGVSRRTLERIFSADVGKTVHDYLVQLRLQGAKQLLRQTDMPLGDIPVQSGYLSQSAFVQMFATQTGMSPCEYRDQHRQHYRG</sequence>
<name>A0A178IN76_9BACT</name>
<accession>A0A178IN76</accession>
<dbReference type="GO" id="GO:0000976">
    <property type="term" value="F:transcription cis-regulatory region binding"/>
    <property type="evidence" value="ECO:0007669"/>
    <property type="project" value="TreeGrafter"/>
</dbReference>
<evidence type="ECO:0000256" key="3">
    <source>
        <dbReference type="ARBA" id="ARBA00023163"/>
    </source>
</evidence>
<gene>
    <name evidence="5" type="ORF">AW736_06155</name>
</gene>
<dbReference type="SMART" id="SM00342">
    <property type="entry name" value="HTH_ARAC"/>
    <property type="match status" value="1"/>
</dbReference>
<dbReference type="Proteomes" id="UP000078486">
    <property type="component" value="Unassembled WGS sequence"/>
</dbReference>
<feature type="domain" description="HTH araC/xylS-type" evidence="4">
    <location>
        <begin position="286"/>
        <end position="384"/>
    </location>
</feature>
<evidence type="ECO:0000313" key="5">
    <source>
        <dbReference type="EMBL" id="OAM90767.1"/>
    </source>
</evidence>
<evidence type="ECO:0000256" key="1">
    <source>
        <dbReference type="ARBA" id="ARBA00023015"/>
    </source>
</evidence>
<reference evidence="5 6" key="1">
    <citation type="submission" date="2016-01" db="EMBL/GenBank/DDBJ databases">
        <title>High potential of lignocellulose degradation of a new Verrucomicrobia species.</title>
        <authorList>
            <person name="Wang Y."/>
            <person name="Shi Y."/>
            <person name="Qiu Z."/>
            <person name="Liu S."/>
            <person name="Yang H."/>
        </authorList>
    </citation>
    <scope>NUCLEOTIDE SEQUENCE [LARGE SCALE GENOMIC DNA]</scope>
    <source>
        <strain evidence="5 6">TSB47</strain>
    </source>
</reference>
<protein>
    <recommendedName>
        <fullName evidence="4">HTH araC/xylS-type domain-containing protein</fullName>
    </recommendedName>
</protein>
<dbReference type="PANTHER" id="PTHR30146:SF24">
    <property type="entry name" value="XYLOSE OPERON REGULATORY PROTEIN"/>
    <property type="match status" value="1"/>
</dbReference>
<comment type="caution">
    <text evidence="5">The sequence shown here is derived from an EMBL/GenBank/DDBJ whole genome shotgun (WGS) entry which is preliminary data.</text>
</comment>
<dbReference type="PANTHER" id="PTHR30146">
    <property type="entry name" value="LACI-RELATED TRANSCRIPTIONAL REPRESSOR"/>
    <property type="match status" value="1"/>
</dbReference>
<dbReference type="CDD" id="cd01543">
    <property type="entry name" value="PBP1_XylR"/>
    <property type="match status" value="1"/>
</dbReference>
<keyword evidence="3" id="KW-0804">Transcription</keyword>
<dbReference type="SUPFAM" id="SSF53822">
    <property type="entry name" value="Periplasmic binding protein-like I"/>
    <property type="match status" value="1"/>
</dbReference>
<dbReference type="InterPro" id="IPR046335">
    <property type="entry name" value="LacI/GalR-like_sensor"/>
</dbReference>
<dbReference type="EMBL" id="LRRQ01000048">
    <property type="protein sequence ID" value="OAM90767.1"/>
    <property type="molecule type" value="Genomic_DNA"/>
</dbReference>
<dbReference type="PROSITE" id="PS01124">
    <property type="entry name" value="HTH_ARAC_FAMILY_2"/>
    <property type="match status" value="1"/>
</dbReference>
<proteinExistence type="predicted"/>
<keyword evidence="1" id="KW-0805">Transcription regulation</keyword>
<dbReference type="GO" id="GO:0003700">
    <property type="term" value="F:DNA-binding transcription factor activity"/>
    <property type="evidence" value="ECO:0007669"/>
    <property type="project" value="InterPro"/>
</dbReference>
<dbReference type="AlphaFoldDB" id="A0A178IN76"/>
<dbReference type="InterPro" id="IPR018060">
    <property type="entry name" value="HTH_AraC"/>
</dbReference>
<evidence type="ECO:0000256" key="2">
    <source>
        <dbReference type="ARBA" id="ARBA00023125"/>
    </source>
</evidence>